<comment type="subcellular location">
    <subcellularLocation>
        <location evidence="1">Nucleus</location>
    </subcellularLocation>
</comment>
<evidence type="ECO:0000256" key="3">
    <source>
        <dbReference type="ARBA" id="ARBA00023187"/>
    </source>
</evidence>
<keyword evidence="3" id="KW-0508">mRNA splicing</keyword>
<evidence type="ECO:0008006" key="7">
    <source>
        <dbReference type="Google" id="ProtNLM"/>
    </source>
</evidence>
<evidence type="ECO:0000313" key="6">
    <source>
        <dbReference type="Proteomes" id="UP001145742"/>
    </source>
</evidence>
<dbReference type="PANTHER" id="PTHR23340:SF3">
    <property type="entry name" value="SURP AND G-PATCH DOMAIN-CONTAINING PROTEIN 1"/>
    <property type="match status" value="1"/>
</dbReference>
<keyword evidence="6" id="KW-1185">Reference proteome</keyword>
<evidence type="ECO:0000256" key="4">
    <source>
        <dbReference type="ARBA" id="ARBA00023242"/>
    </source>
</evidence>
<dbReference type="PANTHER" id="PTHR23340">
    <property type="entry name" value="ARGININE/SERINE RICH SPLICING FACTOR SF4/14"/>
    <property type="match status" value="1"/>
</dbReference>
<dbReference type="EMBL" id="WHWB01021881">
    <property type="protein sequence ID" value="KAJ7428674.1"/>
    <property type="molecule type" value="Genomic_DNA"/>
</dbReference>
<dbReference type="InterPro" id="IPR040169">
    <property type="entry name" value="SUGP1/2"/>
</dbReference>
<organism evidence="5 6">
    <name type="scientific">Willisornis vidua</name>
    <name type="common">Xingu scale-backed antbird</name>
    <dbReference type="NCBI Taxonomy" id="1566151"/>
    <lineage>
        <taxon>Eukaryota</taxon>
        <taxon>Metazoa</taxon>
        <taxon>Chordata</taxon>
        <taxon>Craniata</taxon>
        <taxon>Vertebrata</taxon>
        <taxon>Euteleostomi</taxon>
        <taxon>Archelosauria</taxon>
        <taxon>Archosauria</taxon>
        <taxon>Dinosauria</taxon>
        <taxon>Saurischia</taxon>
        <taxon>Theropoda</taxon>
        <taxon>Coelurosauria</taxon>
        <taxon>Aves</taxon>
        <taxon>Neognathae</taxon>
        <taxon>Neoaves</taxon>
        <taxon>Telluraves</taxon>
        <taxon>Australaves</taxon>
        <taxon>Passeriformes</taxon>
        <taxon>Thamnophilidae</taxon>
        <taxon>Willisornis</taxon>
    </lineage>
</organism>
<gene>
    <name evidence="5" type="ORF">WISP_01017</name>
</gene>
<evidence type="ECO:0000256" key="2">
    <source>
        <dbReference type="ARBA" id="ARBA00022664"/>
    </source>
</evidence>
<sequence>MQQMYDMIMKHKRAMQEMQMMWEKAIQQHQHGYDSDEEVDSELGTWEHQLRRMEMDKTREWAEQLTQMGRGKHFIGDFLPPDELEKFMETFKALKVTQQGLPGVVATLPRPGWRREAPGRPESLFQGLKGLQESWRGIWDKGWRDRTQGMASHCH</sequence>
<protein>
    <recommendedName>
        <fullName evidence="7">SUGP1 protein</fullName>
    </recommendedName>
</protein>
<reference evidence="5" key="1">
    <citation type="submission" date="2019-10" db="EMBL/GenBank/DDBJ databases">
        <authorList>
            <person name="Soares A.E.R."/>
            <person name="Aleixo A."/>
            <person name="Schneider P."/>
            <person name="Miyaki C.Y."/>
            <person name="Schneider M.P."/>
            <person name="Mello C."/>
            <person name="Vasconcelos A.T.R."/>
        </authorList>
    </citation>
    <scope>NUCLEOTIDE SEQUENCE</scope>
    <source>
        <tissue evidence="5">Muscle</tissue>
    </source>
</reference>
<proteinExistence type="predicted"/>
<accession>A0ABQ9E154</accession>
<keyword evidence="4" id="KW-0539">Nucleus</keyword>
<keyword evidence="2" id="KW-0507">mRNA processing</keyword>
<dbReference type="Proteomes" id="UP001145742">
    <property type="component" value="Unassembled WGS sequence"/>
</dbReference>
<comment type="caution">
    <text evidence="5">The sequence shown here is derived from an EMBL/GenBank/DDBJ whole genome shotgun (WGS) entry which is preliminary data.</text>
</comment>
<evidence type="ECO:0000256" key="1">
    <source>
        <dbReference type="ARBA" id="ARBA00004123"/>
    </source>
</evidence>
<evidence type="ECO:0000313" key="5">
    <source>
        <dbReference type="EMBL" id="KAJ7428674.1"/>
    </source>
</evidence>
<name>A0ABQ9E154_9PASS</name>